<dbReference type="AlphaFoldDB" id="A0A0L8AGS0"/>
<dbReference type="PANTHER" id="PTHR33778">
    <property type="entry name" value="PROTEIN MGTC"/>
    <property type="match status" value="1"/>
</dbReference>
<protein>
    <submittedName>
        <fullName evidence="9">Magnesium transporter</fullName>
    </submittedName>
</protein>
<dbReference type="PRINTS" id="PR01837">
    <property type="entry name" value="MGTCSAPBPROT"/>
</dbReference>
<dbReference type="OrthoDB" id="9811198at2"/>
<evidence type="ECO:0000256" key="1">
    <source>
        <dbReference type="ARBA" id="ARBA00004651"/>
    </source>
</evidence>
<comment type="similarity">
    <text evidence="2">Belongs to the MgtC/SapB family.</text>
</comment>
<evidence type="ECO:0000256" key="4">
    <source>
        <dbReference type="ARBA" id="ARBA00022692"/>
    </source>
</evidence>
<feature type="transmembrane region" description="Helical" evidence="7">
    <location>
        <begin position="77"/>
        <end position="94"/>
    </location>
</feature>
<feature type="transmembrane region" description="Helical" evidence="7">
    <location>
        <begin position="101"/>
        <end position="119"/>
    </location>
</feature>
<keyword evidence="6 7" id="KW-0472">Membrane</keyword>
<dbReference type="PATRIC" id="fig|1566026.4.peg.1845"/>
<dbReference type="PANTHER" id="PTHR33778:SF1">
    <property type="entry name" value="MAGNESIUM TRANSPORTER YHID-RELATED"/>
    <property type="match status" value="1"/>
</dbReference>
<evidence type="ECO:0000256" key="7">
    <source>
        <dbReference type="SAM" id="Phobius"/>
    </source>
</evidence>
<accession>A0A0L8AGS0</accession>
<comment type="subcellular location">
    <subcellularLocation>
        <location evidence="1">Cell membrane</location>
        <topology evidence="1">Multi-pass membrane protein</topology>
    </subcellularLocation>
</comment>
<sequence>MEIDHQELEILLSVVIATVLCGIVGYERESRDKPAGLRTNMIVGGFSCLIVSLSLPLVDFIHNYELHEAVKADPIRILQALVVGISFIGAGTIIKQNNDKVKGLTTAATLLYCLGIGIATALHKYIIAVGITFIILIINYSFTRIKEKITDNLGEDKVPD</sequence>
<keyword evidence="10" id="KW-1185">Reference proteome</keyword>
<comment type="caution">
    <text evidence="9">The sequence shown here is derived from an EMBL/GenBank/DDBJ whole genome shotgun (WGS) entry which is preliminary data.</text>
</comment>
<gene>
    <name evidence="9" type="ORF">OB69_17030</name>
</gene>
<feature type="transmembrane region" description="Helical" evidence="7">
    <location>
        <begin position="125"/>
        <end position="142"/>
    </location>
</feature>
<evidence type="ECO:0000313" key="10">
    <source>
        <dbReference type="Proteomes" id="UP000036908"/>
    </source>
</evidence>
<feature type="transmembrane region" description="Helical" evidence="7">
    <location>
        <begin position="38"/>
        <end position="57"/>
    </location>
</feature>
<evidence type="ECO:0000256" key="2">
    <source>
        <dbReference type="ARBA" id="ARBA00009298"/>
    </source>
</evidence>
<keyword evidence="5 7" id="KW-1133">Transmembrane helix</keyword>
<evidence type="ECO:0000313" key="9">
    <source>
        <dbReference type="EMBL" id="KOF01569.1"/>
    </source>
</evidence>
<evidence type="ECO:0000256" key="6">
    <source>
        <dbReference type="ARBA" id="ARBA00023136"/>
    </source>
</evidence>
<dbReference type="InterPro" id="IPR049177">
    <property type="entry name" value="MgtC_SapB_SrpB_YhiD_N"/>
</dbReference>
<name>A0A0L8AGS0_9BACT</name>
<organism evidence="9 10">
    <name type="scientific">Roseivirga seohaensis subsp. aquiponti</name>
    <dbReference type="NCBI Taxonomy" id="1566026"/>
    <lineage>
        <taxon>Bacteria</taxon>
        <taxon>Pseudomonadati</taxon>
        <taxon>Bacteroidota</taxon>
        <taxon>Cytophagia</taxon>
        <taxon>Cytophagales</taxon>
        <taxon>Roseivirgaceae</taxon>
        <taxon>Roseivirga</taxon>
    </lineage>
</organism>
<dbReference type="Pfam" id="PF02308">
    <property type="entry name" value="MgtC"/>
    <property type="match status" value="1"/>
</dbReference>
<dbReference type="InterPro" id="IPR003416">
    <property type="entry name" value="MgtC/SapB/SrpB/YhiD_fam"/>
</dbReference>
<feature type="transmembrane region" description="Helical" evidence="7">
    <location>
        <begin position="6"/>
        <end position="26"/>
    </location>
</feature>
<dbReference type="Proteomes" id="UP000036908">
    <property type="component" value="Unassembled WGS sequence"/>
</dbReference>
<evidence type="ECO:0000259" key="8">
    <source>
        <dbReference type="Pfam" id="PF02308"/>
    </source>
</evidence>
<proteinExistence type="inferred from homology"/>
<feature type="domain" description="MgtC/SapB/SrpB/YhiD N-terminal" evidence="8">
    <location>
        <begin position="15"/>
        <end position="147"/>
    </location>
</feature>
<dbReference type="EMBL" id="JSVA01000022">
    <property type="protein sequence ID" value="KOF01569.1"/>
    <property type="molecule type" value="Genomic_DNA"/>
</dbReference>
<dbReference type="RefSeq" id="WP_053224960.1">
    <property type="nucleotide sequence ID" value="NZ_JSVA01000022.1"/>
</dbReference>
<keyword evidence="3" id="KW-1003">Cell membrane</keyword>
<reference evidence="10" key="1">
    <citation type="submission" date="2014-11" db="EMBL/GenBank/DDBJ databases">
        <title>Genome sequencing of Roseivirga sp. D-25.</title>
        <authorList>
            <person name="Selvaratnam C."/>
            <person name="Thevarajoo S."/>
            <person name="Goh K.M."/>
            <person name="Eee R."/>
            <person name="Chan K.-G."/>
            <person name="Chong C.S."/>
        </authorList>
    </citation>
    <scope>NUCLEOTIDE SEQUENCE [LARGE SCALE GENOMIC DNA]</scope>
    <source>
        <strain evidence="10">D-25</strain>
    </source>
</reference>
<evidence type="ECO:0000256" key="5">
    <source>
        <dbReference type="ARBA" id="ARBA00022989"/>
    </source>
</evidence>
<dbReference type="GO" id="GO:0005886">
    <property type="term" value="C:plasma membrane"/>
    <property type="evidence" value="ECO:0007669"/>
    <property type="project" value="UniProtKB-SubCell"/>
</dbReference>
<keyword evidence="4 7" id="KW-0812">Transmembrane</keyword>
<evidence type="ECO:0000256" key="3">
    <source>
        <dbReference type="ARBA" id="ARBA00022475"/>
    </source>
</evidence>